<dbReference type="GO" id="GO:0031176">
    <property type="term" value="F:endo-1,4-beta-xylanase activity"/>
    <property type="evidence" value="ECO:0007669"/>
    <property type="project" value="UniProtKB-EC"/>
</dbReference>
<dbReference type="EC" id="3.2.1.8" evidence="5"/>
<dbReference type="Gene3D" id="3.20.20.80">
    <property type="entry name" value="Glycosidases"/>
    <property type="match status" value="1"/>
</dbReference>
<dbReference type="InterPro" id="IPR001000">
    <property type="entry name" value="GH10_dom"/>
</dbReference>
<gene>
    <name evidence="8" type="ORF">E4656_11230</name>
</gene>
<dbReference type="PANTHER" id="PTHR31490:SF90">
    <property type="entry name" value="ENDO-1,4-BETA-XYLANASE A"/>
    <property type="match status" value="1"/>
</dbReference>
<dbReference type="PROSITE" id="PS51760">
    <property type="entry name" value="GH10_2"/>
    <property type="match status" value="1"/>
</dbReference>
<keyword evidence="9" id="KW-1185">Reference proteome</keyword>
<reference evidence="8 9" key="1">
    <citation type="submission" date="2019-04" db="EMBL/GenBank/DDBJ databases">
        <title>Natronospirillum operosus gen. nov., sp. nov., a haloalkaliphilic satellite isolated from decaying biomass of laboratory culture of cyanobacterium Geitlerinema sp. and proposal of Natronospirillaceae fam. nov. and Saccharospirillaceae fam. nov.</title>
        <authorList>
            <person name="Kevbrin V."/>
            <person name="Boltyanskaya Y."/>
            <person name="Koziaeva V."/>
            <person name="Grouzdev D.S."/>
            <person name="Park M."/>
            <person name="Cho J."/>
        </authorList>
    </citation>
    <scope>NUCLEOTIDE SEQUENCE [LARGE SCALE GENOMIC DNA]</scope>
    <source>
        <strain evidence="8 9">G-116</strain>
    </source>
</reference>
<feature type="chain" id="PRO_5021225830" description="Beta-xylanase" evidence="6">
    <location>
        <begin position="19"/>
        <end position="383"/>
    </location>
</feature>
<keyword evidence="6" id="KW-0732">Signal</keyword>
<evidence type="ECO:0000313" key="8">
    <source>
        <dbReference type="EMBL" id="TGG92704.1"/>
    </source>
</evidence>
<evidence type="ECO:0000256" key="4">
    <source>
        <dbReference type="ARBA" id="ARBA00023326"/>
    </source>
</evidence>
<proteinExistence type="inferred from homology"/>
<dbReference type="PRINTS" id="PR00134">
    <property type="entry name" value="GLHYDRLASE10"/>
</dbReference>
<evidence type="ECO:0000256" key="2">
    <source>
        <dbReference type="ARBA" id="ARBA00023277"/>
    </source>
</evidence>
<evidence type="ECO:0000256" key="1">
    <source>
        <dbReference type="ARBA" id="ARBA00022801"/>
    </source>
</evidence>
<name>A0A4Z0WCP8_9GAMM</name>
<comment type="similarity">
    <text evidence="5">Belongs to the glycosyl hydrolase 10 (cellulase F) family.</text>
</comment>
<dbReference type="SUPFAM" id="SSF51445">
    <property type="entry name" value="(Trans)glycosidases"/>
    <property type="match status" value="1"/>
</dbReference>
<comment type="catalytic activity">
    <reaction evidence="5">
        <text>Endohydrolysis of (1-&gt;4)-beta-D-xylosidic linkages in xylans.</text>
        <dbReference type="EC" id="3.2.1.8"/>
    </reaction>
</comment>
<keyword evidence="3 5" id="KW-0326">Glycosidase</keyword>
<keyword evidence="1 5" id="KW-0378">Hydrolase</keyword>
<comment type="caution">
    <text evidence="8">The sequence shown here is derived from an EMBL/GenBank/DDBJ whole genome shotgun (WGS) entry which is preliminary data.</text>
</comment>
<keyword evidence="8" id="KW-0858">Xylan degradation</keyword>
<evidence type="ECO:0000256" key="3">
    <source>
        <dbReference type="ARBA" id="ARBA00023295"/>
    </source>
</evidence>
<dbReference type="SMART" id="SM00633">
    <property type="entry name" value="Glyco_10"/>
    <property type="match status" value="1"/>
</dbReference>
<dbReference type="Pfam" id="PF00331">
    <property type="entry name" value="Glyco_hydro_10"/>
    <property type="match status" value="1"/>
</dbReference>
<dbReference type="Proteomes" id="UP000297475">
    <property type="component" value="Unassembled WGS sequence"/>
</dbReference>
<dbReference type="RefSeq" id="WP_135483376.1">
    <property type="nucleotide sequence ID" value="NZ_SRMF01000004.1"/>
</dbReference>
<organism evidence="8 9">
    <name type="scientific">Natronospirillum operosum</name>
    <dbReference type="NCBI Taxonomy" id="2759953"/>
    <lineage>
        <taxon>Bacteria</taxon>
        <taxon>Pseudomonadati</taxon>
        <taxon>Pseudomonadota</taxon>
        <taxon>Gammaproteobacteria</taxon>
        <taxon>Oceanospirillales</taxon>
        <taxon>Natronospirillaceae</taxon>
        <taxon>Natronospirillum</taxon>
    </lineage>
</organism>
<evidence type="ECO:0000259" key="7">
    <source>
        <dbReference type="PROSITE" id="PS51760"/>
    </source>
</evidence>
<sequence length="383" mass="43984">MRKINRRSFLTASAAALALSHLKGCAITNAIQKTGLKDAYGADFLIGTAISNHTLETQNSELLGLIDREFNTITAENCMKSGEIQPSQGNWDWALADRFINFGVEHKKTIVGHALVWHSQVPGDFFVDANDNQISRDELIRRMDTHIQTLMERYQGKVSIWDVVNEAIDEDQGWRQSPWYEIFGSAEYMERAFHLAHEMEPDAHLLYNDYNMHNPGKRSFLVDVIRDYKRRGVPMNAIGLQGHVGLDFPNLTEFERSIEAYAAEGMRIHITEMDVDALPVAWEHTGAEISALEEYAEELDPYRDGLPAAIEQQLTDRYVEMFEMFIRHRNKIDRVTTWGTYDGESWKNDFPVQGRTNYPLLFDRSRQRKPAYYAVADLGSQTR</sequence>
<feature type="domain" description="GH10" evidence="7">
    <location>
        <begin position="30"/>
        <end position="378"/>
    </location>
</feature>
<keyword evidence="4 5" id="KW-0624">Polysaccharide degradation</keyword>
<dbReference type="InterPro" id="IPR006311">
    <property type="entry name" value="TAT_signal"/>
</dbReference>
<evidence type="ECO:0000256" key="6">
    <source>
        <dbReference type="SAM" id="SignalP"/>
    </source>
</evidence>
<accession>A0A4Z0WCP8</accession>
<keyword evidence="2 5" id="KW-0119">Carbohydrate metabolism</keyword>
<dbReference type="InterPro" id="IPR044846">
    <property type="entry name" value="GH10"/>
</dbReference>
<dbReference type="EMBL" id="SRMF01000004">
    <property type="protein sequence ID" value="TGG92704.1"/>
    <property type="molecule type" value="Genomic_DNA"/>
</dbReference>
<dbReference type="InterPro" id="IPR017853">
    <property type="entry name" value="GH"/>
</dbReference>
<dbReference type="AlphaFoldDB" id="A0A4Z0WCP8"/>
<evidence type="ECO:0000256" key="5">
    <source>
        <dbReference type="RuleBase" id="RU361174"/>
    </source>
</evidence>
<dbReference type="OrthoDB" id="9815836at2"/>
<dbReference type="PROSITE" id="PS51318">
    <property type="entry name" value="TAT"/>
    <property type="match status" value="1"/>
</dbReference>
<feature type="signal peptide" evidence="6">
    <location>
        <begin position="1"/>
        <end position="18"/>
    </location>
</feature>
<protein>
    <recommendedName>
        <fullName evidence="5">Beta-xylanase</fullName>
        <ecNumber evidence="5">3.2.1.8</ecNumber>
    </recommendedName>
</protein>
<dbReference type="GO" id="GO:0045493">
    <property type="term" value="P:xylan catabolic process"/>
    <property type="evidence" value="ECO:0007669"/>
    <property type="project" value="UniProtKB-KW"/>
</dbReference>
<evidence type="ECO:0000313" key="9">
    <source>
        <dbReference type="Proteomes" id="UP000297475"/>
    </source>
</evidence>
<dbReference type="PANTHER" id="PTHR31490">
    <property type="entry name" value="GLYCOSYL HYDROLASE"/>
    <property type="match status" value="1"/>
</dbReference>